<dbReference type="Proteomes" id="UP001444071">
    <property type="component" value="Unassembled WGS sequence"/>
</dbReference>
<name>A0ABV0X8A9_9TELE</name>
<keyword evidence="2" id="KW-1185">Reference proteome</keyword>
<proteinExistence type="predicted"/>
<evidence type="ECO:0000313" key="2">
    <source>
        <dbReference type="Proteomes" id="UP001444071"/>
    </source>
</evidence>
<accession>A0ABV0X8A9</accession>
<gene>
    <name evidence="1" type="ORF">XENORESO_003810</name>
</gene>
<dbReference type="EMBL" id="JAHRIM010091774">
    <property type="protein sequence ID" value="MEQ2277524.1"/>
    <property type="molecule type" value="Genomic_DNA"/>
</dbReference>
<organism evidence="1 2">
    <name type="scientific">Xenotaenia resolanae</name>
    <dbReference type="NCBI Taxonomy" id="208358"/>
    <lineage>
        <taxon>Eukaryota</taxon>
        <taxon>Metazoa</taxon>
        <taxon>Chordata</taxon>
        <taxon>Craniata</taxon>
        <taxon>Vertebrata</taxon>
        <taxon>Euteleostomi</taxon>
        <taxon>Actinopterygii</taxon>
        <taxon>Neopterygii</taxon>
        <taxon>Teleostei</taxon>
        <taxon>Neoteleostei</taxon>
        <taxon>Acanthomorphata</taxon>
        <taxon>Ovalentaria</taxon>
        <taxon>Atherinomorphae</taxon>
        <taxon>Cyprinodontiformes</taxon>
        <taxon>Goodeidae</taxon>
        <taxon>Xenotaenia</taxon>
    </lineage>
</organism>
<reference evidence="1 2" key="1">
    <citation type="submission" date="2021-06" db="EMBL/GenBank/DDBJ databases">
        <authorList>
            <person name="Palmer J.M."/>
        </authorList>
    </citation>
    <scope>NUCLEOTIDE SEQUENCE [LARGE SCALE GENOMIC DNA]</scope>
    <source>
        <strain evidence="1 2">XR_2019</strain>
        <tissue evidence="1">Muscle</tissue>
    </source>
</reference>
<evidence type="ECO:0000313" key="1">
    <source>
        <dbReference type="EMBL" id="MEQ2277524.1"/>
    </source>
</evidence>
<sequence length="171" mass="19239">MSLCRPMSESTLLNKRQRHTGIASGGVTVNRIQTHDSIHLKTIVCNYPKGSEVILQEKINSSVLLVLPFVFWLDHPKMGKSDVFSALLDTSIQKSSHTVCAKILTPACCWYFHKQALQEMVFTLTGRALNISSQKSNVSMKFLNFVQFDCSNILACEFAMMQSDNDNKCFL</sequence>
<comment type="caution">
    <text evidence="1">The sequence shown here is derived from an EMBL/GenBank/DDBJ whole genome shotgun (WGS) entry which is preliminary data.</text>
</comment>
<protein>
    <submittedName>
        <fullName evidence="1">Uncharacterized protein</fullName>
    </submittedName>
</protein>